<name>A0ABN8TMJ1_9VIBR</name>
<sequence length="62" mass="7245">MRCNCETLLLVCHSITMTVAIVTKFKDPCEIRPRYSSHSGHGIFGKIFPEKKTDLYWRFSHD</sequence>
<reference evidence="1" key="1">
    <citation type="submission" date="2022-06" db="EMBL/GenBank/DDBJ databases">
        <authorList>
            <person name="Goudenege D."/>
            <person name="Le Roux F."/>
        </authorList>
    </citation>
    <scope>NUCLEOTIDE SEQUENCE</scope>
    <source>
        <strain evidence="1">12-063</strain>
    </source>
</reference>
<comment type="caution">
    <text evidence="1">The sequence shown here is derived from an EMBL/GenBank/DDBJ whole genome shotgun (WGS) entry which is preliminary data.</text>
</comment>
<accession>A0ABN8TMJ1</accession>
<organism evidence="1 2">
    <name type="scientific">Vibrio aestuarianus</name>
    <dbReference type="NCBI Taxonomy" id="28171"/>
    <lineage>
        <taxon>Bacteria</taxon>
        <taxon>Pseudomonadati</taxon>
        <taxon>Pseudomonadota</taxon>
        <taxon>Gammaproteobacteria</taxon>
        <taxon>Vibrionales</taxon>
        <taxon>Vibrionaceae</taxon>
        <taxon>Vibrio</taxon>
    </lineage>
</organism>
<evidence type="ECO:0000313" key="2">
    <source>
        <dbReference type="Proteomes" id="UP001152658"/>
    </source>
</evidence>
<dbReference type="EMBL" id="CALYLK010000112">
    <property type="protein sequence ID" value="CAH8208162.1"/>
    <property type="molecule type" value="Genomic_DNA"/>
</dbReference>
<proteinExistence type="predicted"/>
<evidence type="ECO:0000313" key="1">
    <source>
        <dbReference type="EMBL" id="CAH8208162.1"/>
    </source>
</evidence>
<dbReference type="Proteomes" id="UP001152658">
    <property type="component" value="Unassembled WGS sequence"/>
</dbReference>
<protein>
    <submittedName>
        <fullName evidence="1">Uncharacterized protein</fullName>
    </submittedName>
</protein>
<gene>
    <name evidence="1" type="ORF">VAE063_730005</name>
</gene>
<keyword evidence="2" id="KW-1185">Reference proteome</keyword>